<proteinExistence type="predicted"/>
<protein>
    <submittedName>
        <fullName evidence="1">Uncharacterized protein</fullName>
    </submittedName>
</protein>
<dbReference type="EMBL" id="CP012850">
    <property type="protein sequence ID" value="ALI37419.1"/>
    <property type="molecule type" value="Genomic_DNA"/>
</dbReference>
<evidence type="ECO:0000313" key="2">
    <source>
        <dbReference type="Proteomes" id="UP000058925"/>
    </source>
</evidence>
<organism evidence="1 2">
    <name type="scientific">Candidatus Nitrosocosmicus oleophilus</name>
    <dbReference type="NCBI Taxonomy" id="1353260"/>
    <lineage>
        <taxon>Archaea</taxon>
        <taxon>Nitrososphaerota</taxon>
        <taxon>Nitrososphaeria</taxon>
        <taxon>Nitrososphaerales</taxon>
        <taxon>Nitrososphaeraceae</taxon>
        <taxon>Candidatus Nitrosocosmicus</taxon>
    </lineage>
</organism>
<dbReference type="Proteomes" id="UP000058925">
    <property type="component" value="Chromosome"/>
</dbReference>
<keyword evidence="2" id="KW-1185">Reference proteome</keyword>
<dbReference type="AlphaFoldDB" id="A0A654M4I5"/>
<accession>A0A654M4I5</accession>
<evidence type="ECO:0000313" key="1">
    <source>
        <dbReference type="EMBL" id="ALI37419.1"/>
    </source>
</evidence>
<dbReference type="KEGG" id="taa:NMY3_03234"/>
<gene>
    <name evidence="1" type="ORF">NMY3_03234</name>
</gene>
<name>A0A654M4I5_9ARCH</name>
<sequence>MTYPYERHLRYSLLYGSEIPKLKNVDENTDSKK</sequence>
<reference evidence="2" key="1">
    <citation type="submission" date="2015-10" db="EMBL/GenBank/DDBJ databases">
        <title>Niche specialization of a soil ammonia-oxidizing archaeon, Candidatus Nitrosocosmicus oleophilus.</title>
        <authorList>
            <person name="Jung M.-Y."/>
            <person name="Rhee S.-K."/>
        </authorList>
    </citation>
    <scope>NUCLEOTIDE SEQUENCE [LARGE SCALE GENOMIC DNA]</scope>
    <source>
        <strain evidence="2">MY3</strain>
    </source>
</reference>